<keyword evidence="6" id="KW-1185">Reference proteome</keyword>
<dbReference type="Gene3D" id="2.40.10.10">
    <property type="entry name" value="Trypsin-like serine proteases"/>
    <property type="match status" value="2"/>
</dbReference>
<dbReference type="PRINTS" id="PR00722">
    <property type="entry name" value="CHYMOTRYPSIN"/>
</dbReference>
<keyword evidence="3 5" id="KW-0645">Protease</keyword>
<evidence type="ECO:0000256" key="3">
    <source>
        <dbReference type="RuleBase" id="RU363034"/>
    </source>
</evidence>
<dbReference type="PROSITE" id="PS00135">
    <property type="entry name" value="TRYPSIN_SER"/>
    <property type="match status" value="1"/>
</dbReference>
<name>A0A0B2VYI0_TOXCA</name>
<keyword evidence="3" id="KW-0720">Serine protease</keyword>
<evidence type="ECO:0000313" key="6">
    <source>
        <dbReference type="Proteomes" id="UP000031036"/>
    </source>
</evidence>
<dbReference type="GO" id="GO:0004252">
    <property type="term" value="F:serine-type endopeptidase activity"/>
    <property type="evidence" value="ECO:0007669"/>
    <property type="project" value="InterPro"/>
</dbReference>
<gene>
    <name evidence="5" type="primary">Tmprss11f</name>
    <name evidence="5" type="ORF">Tcan_16789</name>
</gene>
<dbReference type="InterPro" id="IPR043504">
    <property type="entry name" value="Peptidase_S1_PA_chymotrypsin"/>
</dbReference>
<keyword evidence="3" id="KW-0378">Hydrolase</keyword>
<dbReference type="PANTHER" id="PTHR24256">
    <property type="entry name" value="TRYPTASE-RELATED"/>
    <property type="match status" value="1"/>
</dbReference>
<reference evidence="5 6" key="1">
    <citation type="submission" date="2014-11" db="EMBL/GenBank/DDBJ databases">
        <title>Genetic blueprint of the zoonotic pathogen Toxocara canis.</title>
        <authorList>
            <person name="Zhu X.-Q."/>
            <person name="Korhonen P.K."/>
            <person name="Cai H."/>
            <person name="Young N.D."/>
            <person name="Nejsum P."/>
            <person name="von Samson-Himmelstjerna G."/>
            <person name="Boag P.R."/>
            <person name="Tan P."/>
            <person name="Li Q."/>
            <person name="Min J."/>
            <person name="Yang Y."/>
            <person name="Wang X."/>
            <person name="Fang X."/>
            <person name="Hall R.S."/>
            <person name="Hofmann A."/>
            <person name="Sternberg P.W."/>
            <person name="Jex A.R."/>
            <person name="Gasser R.B."/>
        </authorList>
    </citation>
    <scope>NUCLEOTIDE SEQUENCE [LARGE SCALE GENOMIC DNA]</scope>
    <source>
        <strain evidence="5">PN_DK_2014</strain>
    </source>
</reference>
<evidence type="ECO:0000259" key="4">
    <source>
        <dbReference type="PROSITE" id="PS50240"/>
    </source>
</evidence>
<proteinExistence type="inferred from homology"/>
<comment type="similarity">
    <text evidence="2">Belongs to the peptidase S1 family. CLIP subfamily.</text>
</comment>
<keyword evidence="1" id="KW-1015">Disulfide bond</keyword>
<keyword evidence="5" id="KW-0812">Transmembrane</keyword>
<dbReference type="SUPFAM" id="SSF50494">
    <property type="entry name" value="Trypsin-like serine proteases"/>
    <property type="match status" value="1"/>
</dbReference>
<accession>A0A0B2VYI0</accession>
<keyword evidence="5" id="KW-0472">Membrane</keyword>
<dbReference type="STRING" id="6265.A0A0B2VYI0"/>
<dbReference type="PROSITE" id="PS00134">
    <property type="entry name" value="TRYPSIN_HIS"/>
    <property type="match status" value="1"/>
</dbReference>
<dbReference type="CDD" id="cd00190">
    <property type="entry name" value="Tryp_SPc"/>
    <property type="match status" value="1"/>
</dbReference>
<dbReference type="AlphaFoldDB" id="A0A0B2VYI0"/>
<evidence type="ECO:0000256" key="2">
    <source>
        <dbReference type="ARBA" id="ARBA00024195"/>
    </source>
</evidence>
<dbReference type="InterPro" id="IPR009003">
    <property type="entry name" value="Peptidase_S1_PA"/>
</dbReference>
<comment type="caution">
    <text evidence="5">The sequence shown here is derived from an EMBL/GenBank/DDBJ whole genome shotgun (WGS) entry which is preliminary data.</text>
</comment>
<dbReference type="FunFam" id="2.40.10.10:FF:000068">
    <property type="entry name" value="transmembrane protease serine 2"/>
    <property type="match status" value="1"/>
</dbReference>
<dbReference type="OrthoDB" id="5844829at2759"/>
<dbReference type="InterPro" id="IPR033116">
    <property type="entry name" value="TRYPSIN_SER"/>
</dbReference>
<feature type="domain" description="Peptidase S1" evidence="4">
    <location>
        <begin position="1"/>
        <end position="246"/>
    </location>
</feature>
<dbReference type="Pfam" id="PF00089">
    <property type="entry name" value="Trypsin"/>
    <property type="match status" value="1"/>
</dbReference>
<dbReference type="GO" id="GO:0006508">
    <property type="term" value="P:proteolysis"/>
    <property type="evidence" value="ECO:0007669"/>
    <property type="project" value="UniProtKB-KW"/>
</dbReference>
<dbReference type="Proteomes" id="UP000031036">
    <property type="component" value="Unassembled WGS sequence"/>
</dbReference>
<dbReference type="InterPro" id="IPR001254">
    <property type="entry name" value="Trypsin_dom"/>
</dbReference>
<dbReference type="InterPro" id="IPR001314">
    <property type="entry name" value="Peptidase_S1A"/>
</dbReference>
<organism evidence="5 6">
    <name type="scientific">Toxocara canis</name>
    <name type="common">Canine roundworm</name>
    <dbReference type="NCBI Taxonomy" id="6265"/>
    <lineage>
        <taxon>Eukaryota</taxon>
        <taxon>Metazoa</taxon>
        <taxon>Ecdysozoa</taxon>
        <taxon>Nematoda</taxon>
        <taxon>Chromadorea</taxon>
        <taxon>Rhabditida</taxon>
        <taxon>Spirurina</taxon>
        <taxon>Ascaridomorpha</taxon>
        <taxon>Ascaridoidea</taxon>
        <taxon>Toxocaridae</taxon>
        <taxon>Toxocara</taxon>
    </lineage>
</organism>
<protein>
    <submittedName>
        <fullName evidence="5">Transmembrane protease serine 11F</fullName>
    </submittedName>
</protein>
<evidence type="ECO:0000256" key="1">
    <source>
        <dbReference type="ARBA" id="ARBA00023157"/>
    </source>
</evidence>
<sequence length="276" mass="30240">MNRYFSSWPWQALFLSYDRKGVAVMCGASLITDRWLLTAAHCAQFQNRQTIVALGTTSISDLKDVYAIGTHIIHYAYNPITASNDIALIRTKKKVKLSSMISPICVPRDDTLLTRKGTIAYATGFGVTLDTTSEGGRWMMRTSNTLTQTSLPIIDQQICSLRWSAMTAASTIITNNQLCAGSFFRGTAPGDSGGPLQVQAADGHWYIVGITSFGANSEAALIDQKTYPGVYTRVAAYFDWIVDTVENFEVQMSHSKRLAITDTLTLLLLATATAQL</sequence>
<dbReference type="PROSITE" id="PS50240">
    <property type="entry name" value="TRYPSIN_DOM"/>
    <property type="match status" value="1"/>
</dbReference>
<dbReference type="InterPro" id="IPR018114">
    <property type="entry name" value="TRYPSIN_HIS"/>
</dbReference>
<dbReference type="EMBL" id="JPKZ01000678">
    <property type="protein sequence ID" value="KHN86025.1"/>
    <property type="molecule type" value="Genomic_DNA"/>
</dbReference>
<evidence type="ECO:0000313" key="5">
    <source>
        <dbReference type="EMBL" id="KHN86025.1"/>
    </source>
</evidence>
<dbReference type="InterPro" id="IPR051487">
    <property type="entry name" value="Ser/Thr_Proteases_Immune/Dev"/>
</dbReference>
<dbReference type="SMART" id="SM00020">
    <property type="entry name" value="Tryp_SPc"/>
    <property type="match status" value="1"/>
</dbReference>